<dbReference type="PANTHER" id="PTHR18968">
    <property type="entry name" value="THIAMINE PYROPHOSPHATE ENZYMES"/>
    <property type="match status" value="1"/>
</dbReference>
<dbReference type="InterPro" id="IPR011766">
    <property type="entry name" value="TPP_enzyme_TPP-bd"/>
</dbReference>
<dbReference type="GO" id="GO:0009099">
    <property type="term" value="P:L-valine biosynthetic process"/>
    <property type="evidence" value="ECO:0007669"/>
    <property type="project" value="UniProtKB-UniPathway"/>
</dbReference>
<dbReference type="GO" id="GO:0003984">
    <property type="term" value="F:acetolactate synthase activity"/>
    <property type="evidence" value="ECO:0007669"/>
    <property type="project" value="UniProtKB-EC"/>
</dbReference>
<evidence type="ECO:0000256" key="7">
    <source>
        <dbReference type="ARBA" id="ARBA00022679"/>
    </source>
</evidence>
<dbReference type="CDD" id="cd02015">
    <property type="entry name" value="TPP_AHAS"/>
    <property type="match status" value="1"/>
</dbReference>
<evidence type="ECO:0000256" key="13">
    <source>
        <dbReference type="ARBA" id="ARBA00048670"/>
    </source>
</evidence>
<dbReference type="PATRIC" id="fig|525309.8.peg.1024"/>
<evidence type="ECO:0000256" key="14">
    <source>
        <dbReference type="RuleBase" id="RU003591"/>
    </source>
</evidence>
<evidence type="ECO:0000256" key="8">
    <source>
        <dbReference type="ARBA" id="ARBA00022723"/>
    </source>
</evidence>
<evidence type="ECO:0000256" key="2">
    <source>
        <dbReference type="ARBA" id="ARBA00005025"/>
    </source>
</evidence>
<organism evidence="18 20">
    <name type="scientific">Limosilactobacillus antri DSM 16041</name>
    <dbReference type="NCBI Taxonomy" id="525309"/>
    <lineage>
        <taxon>Bacteria</taxon>
        <taxon>Bacillati</taxon>
        <taxon>Bacillota</taxon>
        <taxon>Bacilli</taxon>
        <taxon>Lactobacillales</taxon>
        <taxon>Lactobacillaceae</taxon>
        <taxon>Limosilactobacillus</taxon>
    </lineage>
</organism>
<dbReference type="SUPFAM" id="SSF52467">
    <property type="entry name" value="DHS-like NAD/FAD-binding domain"/>
    <property type="match status" value="1"/>
</dbReference>
<proteinExistence type="inferred from homology"/>
<dbReference type="FunFam" id="3.40.50.1220:FF:000008">
    <property type="entry name" value="Acetolactate synthase"/>
    <property type="match status" value="1"/>
</dbReference>
<evidence type="ECO:0000313" key="18">
    <source>
        <dbReference type="EMBL" id="EEW54552.1"/>
    </source>
</evidence>
<dbReference type="InterPro" id="IPR012001">
    <property type="entry name" value="Thiamin_PyroP_enz_TPP-bd_dom"/>
</dbReference>
<comment type="pathway">
    <text evidence="1 14">Amino-acid biosynthesis; L-isoleucine biosynthesis; L-isoleucine from 2-oxobutanoate: step 1/4.</text>
</comment>
<dbReference type="AlphaFoldDB" id="C8P4Q0"/>
<feature type="domain" description="Thiamine pyrophosphate enzyme central" evidence="15">
    <location>
        <begin position="192"/>
        <end position="324"/>
    </location>
</feature>
<dbReference type="eggNOG" id="COG0028">
    <property type="taxonomic scope" value="Bacteria"/>
</dbReference>
<dbReference type="InterPro" id="IPR029061">
    <property type="entry name" value="THDP-binding"/>
</dbReference>
<comment type="cofactor">
    <cofactor evidence="14">
        <name>thiamine diphosphate</name>
        <dbReference type="ChEBI" id="CHEBI:58937"/>
    </cofactor>
    <text evidence="14">Binds 1 thiamine pyrophosphate per subunit.</text>
</comment>
<dbReference type="GO" id="GO:0050660">
    <property type="term" value="F:flavin adenine dinucleotide binding"/>
    <property type="evidence" value="ECO:0007669"/>
    <property type="project" value="InterPro"/>
</dbReference>
<evidence type="ECO:0000256" key="12">
    <source>
        <dbReference type="ARBA" id="ARBA00023304"/>
    </source>
</evidence>
<gene>
    <name evidence="18" type="primary">ilvB</name>
    <name evidence="19" type="ORF">FC31_GL001014</name>
    <name evidence="18" type="ORF">HMPREF0494_0294</name>
</gene>
<dbReference type="STRING" id="525309.HMPREF0494_0294"/>
<dbReference type="GO" id="GO:0005948">
    <property type="term" value="C:acetolactate synthase complex"/>
    <property type="evidence" value="ECO:0007669"/>
    <property type="project" value="TreeGrafter"/>
</dbReference>
<sequence length="555" mass="60214">MAQVSGSQILLDELTAHQVEVVFGYPGGAVIPLYDEVYCQKYNNILVRHEQGAAHAAEGYAKSTGKTGVVFTTSGPGATNALTGIADAKADSVPMVIFTGQVNRAAIGTNAFQEVDIVSMAKPITKAIFRVSTPSALASTIRQAFAIAQAGRKGPVLVDLPKDITTAMVHPAAQTTPATHHPTNSGQAGFTEVWQALKQARRPLFLFGNGAATEQASQLARQLILRTKIPAVATLLGLGIVPSDHPLFLGMGGMHGSYAANMALSNCDFLINIGARFDDRLATDPTSFAPHAKIAHFDIDPRELGKLVPTDYPVVADARDALEWLVAASQRENVLPHSEWNSQVKAWQTLHPFTYHYEENTIKPQAVIEDVSKLTAGQAVVVTDVGQHQMWAAQFYSYQHPKQLVTSGGLGTMGFGLPAAIGAKVGQPEKAVVLFTGDGGFQMTLEELDVIRERQLNIKIVLFNNHALGMVKQWQDLFFNRHRSQTVFKTQPDFQQILRGYGIDSYQLHSDNWQEELAEAFASPHAAFIEVPIPADENVYPMVPAGKANSEMILE</sequence>
<keyword evidence="6" id="KW-0285">Flavoprotein</keyword>
<dbReference type="Pfam" id="PF02775">
    <property type="entry name" value="TPP_enzyme_C"/>
    <property type="match status" value="1"/>
</dbReference>
<keyword evidence="7 14" id="KW-0808">Transferase</keyword>
<dbReference type="FunFam" id="3.40.50.970:FF:000016">
    <property type="entry name" value="Acetolactate synthase"/>
    <property type="match status" value="1"/>
</dbReference>
<evidence type="ECO:0000256" key="5">
    <source>
        <dbReference type="ARBA" id="ARBA00022605"/>
    </source>
</evidence>
<comment type="catalytic activity">
    <reaction evidence="13 14">
        <text>2 pyruvate + H(+) = (2S)-2-acetolactate + CO2</text>
        <dbReference type="Rhea" id="RHEA:25249"/>
        <dbReference type="ChEBI" id="CHEBI:15361"/>
        <dbReference type="ChEBI" id="CHEBI:15378"/>
        <dbReference type="ChEBI" id="CHEBI:16526"/>
        <dbReference type="ChEBI" id="CHEBI:58476"/>
        <dbReference type="EC" id="2.2.1.6"/>
    </reaction>
</comment>
<dbReference type="UniPathway" id="UPA00049">
    <property type="reaction ID" value="UER00059"/>
</dbReference>
<evidence type="ECO:0000256" key="4">
    <source>
        <dbReference type="ARBA" id="ARBA00013145"/>
    </source>
</evidence>
<comment type="caution">
    <text evidence="18">The sequence shown here is derived from an EMBL/GenBank/DDBJ whole genome shotgun (WGS) entry which is preliminary data.</text>
</comment>
<feature type="domain" description="Thiamine pyrophosphate enzyme TPP-binding" evidence="16">
    <location>
        <begin position="384"/>
        <end position="531"/>
    </location>
</feature>
<evidence type="ECO:0000256" key="10">
    <source>
        <dbReference type="ARBA" id="ARBA00022842"/>
    </source>
</evidence>
<evidence type="ECO:0000313" key="21">
    <source>
        <dbReference type="Proteomes" id="UP000051883"/>
    </source>
</evidence>
<evidence type="ECO:0000259" key="16">
    <source>
        <dbReference type="Pfam" id="PF02775"/>
    </source>
</evidence>
<keyword evidence="10 14" id="KW-0460">Magnesium</keyword>
<evidence type="ECO:0000256" key="6">
    <source>
        <dbReference type="ARBA" id="ARBA00022630"/>
    </source>
</evidence>
<name>C8P4Q0_9LACO</name>
<accession>C8P4Q0</accession>
<dbReference type="SUPFAM" id="SSF52518">
    <property type="entry name" value="Thiamin diphosphate-binding fold (THDP-binding)"/>
    <property type="match status" value="2"/>
</dbReference>
<dbReference type="Gene3D" id="3.40.50.1220">
    <property type="entry name" value="TPP-binding domain"/>
    <property type="match status" value="1"/>
</dbReference>
<dbReference type="NCBIfam" id="TIGR00118">
    <property type="entry name" value="acolac_lg"/>
    <property type="match status" value="1"/>
</dbReference>
<dbReference type="InterPro" id="IPR000399">
    <property type="entry name" value="TPP-bd_CS"/>
</dbReference>
<dbReference type="InterPro" id="IPR012846">
    <property type="entry name" value="Acetolactate_synth_lsu"/>
</dbReference>
<keyword evidence="5 14" id="KW-0028">Amino-acid biosynthesis</keyword>
<feature type="domain" description="Thiamine pyrophosphate enzyme N-terminal TPP-binding" evidence="17">
    <location>
        <begin position="6"/>
        <end position="120"/>
    </location>
</feature>
<dbReference type="FunFam" id="3.40.50.970:FF:000007">
    <property type="entry name" value="Acetolactate synthase"/>
    <property type="match status" value="1"/>
</dbReference>
<keyword evidence="8 14" id="KW-0479">Metal-binding</keyword>
<keyword evidence="11 14" id="KW-0786">Thiamine pyrophosphate</keyword>
<evidence type="ECO:0000259" key="17">
    <source>
        <dbReference type="Pfam" id="PF02776"/>
    </source>
</evidence>
<comment type="pathway">
    <text evidence="2 14">Amino-acid biosynthesis; L-valine biosynthesis; L-valine from pyruvate: step 1/4.</text>
</comment>
<keyword evidence="21" id="KW-1185">Reference proteome</keyword>
<keyword evidence="9" id="KW-0274">FAD</keyword>
<comment type="similarity">
    <text evidence="3 14">Belongs to the TPP enzyme family.</text>
</comment>
<dbReference type="InterPro" id="IPR029035">
    <property type="entry name" value="DHS-like_NAD/FAD-binding_dom"/>
</dbReference>
<dbReference type="EC" id="2.2.1.6" evidence="4 14"/>
<dbReference type="InterPro" id="IPR012000">
    <property type="entry name" value="Thiamin_PyroP_enz_cen_dom"/>
</dbReference>
<dbReference type="CDD" id="cd07035">
    <property type="entry name" value="TPP_PYR_POX_like"/>
    <property type="match status" value="1"/>
</dbReference>
<comment type="cofactor">
    <cofactor evidence="14">
        <name>Mg(2+)</name>
        <dbReference type="ChEBI" id="CHEBI:18420"/>
    </cofactor>
    <text evidence="14">Binds 1 Mg(2+) ion per subunit.</text>
</comment>
<dbReference type="PANTHER" id="PTHR18968:SF13">
    <property type="entry name" value="ACETOLACTATE SYNTHASE CATALYTIC SUBUNIT, MITOCHONDRIAL"/>
    <property type="match status" value="1"/>
</dbReference>
<evidence type="ECO:0000256" key="1">
    <source>
        <dbReference type="ARBA" id="ARBA00004974"/>
    </source>
</evidence>
<dbReference type="PROSITE" id="PS00187">
    <property type="entry name" value="TPP_ENZYMES"/>
    <property type="match status" value="1"/>
</dbReference>
<evidence type="ECO:0000313" key="20">
    <source>
        <dbReference type="Proteomes" id="UP000003675"/>
    </source>
</evidence>
<dbReference type="GO" id="GO:0030976">
    <property type="term" value="F:thiamine pyrophosphate binding"/>
    <property type="evidence" value="ECO:0007669"/>
    <property type="project" value="UniProtKB-UniRule"/>
</dbReference>
<evidence type="ECO:0000256" key="11">
    <source>
        <dbReference type="ARBA" id="ARBA00023052"/>
    </source>
</evidence>
<keyword evidence="12 14" id="KW-0100">Branched-chain amino acid biosynthesis</keyword>
<dbReference type="EMBL" id="AZDK01000025">
    <property type="protein sequence ID" value="KRK57541.1"/>
    <property type="molecule type" value="Genomic_DNA"/>
</dbReference>
<dbReference type="InterPro" id="IPR039368">
    <property type="entry name" value="AHAS_TPP"/>
</dbReference>
<dbReference type="RefSeq" id="WP_007123602.1">
    <property type="nucleotide sequence ID" value="NZ_AZDK01000025.1"/>
</dbReference>
<dbReference type="Pfam" id="PF02776">
    <property type="entry name" value="TPP_enzyme_N"/>
    <property type="match status" value="1"/>
</dbReference>
<dbReference type="GO" id="GO:0009097">
    <property type="term" value="P:isoleucine biosynthetic process"/>
    <property type="evidence" value="ECO:0007669"/>
    <property type="project" value="UniProtKB-UniPathway"/>
</dbReference>
<dbReference type="HOGENOM" id="CLU_013748_1_2_9"/>
<dbReference type="OrthoDB" id="4494979at2"/>
<reference evidence="19 21" key="2">
    <citation type="journal article" date="2015" name="Genome Announc.">
        <title>Expanding the biotechnology potential of lactobacilli through comparative genomics of 213 strains and associated genera.</title>
        <authorList>
            <person name="Sun Z."/>
            <person name="Harris H.M."/>
            <person name="McCann A."/>
            <person name="Guo C."/>
            <person name="Argimon S."/>
            <person name="Zhang W."/>
            <person name="Yang X."/>
            <person name="Jeffery I.B."/>
            <person name="Cooney J.C."/>
            <person name="Kagawa T.F."/>
            <person name="Liu W."/>
            <person name="Song Y."/>
            <person name="Salvetti E."/>
            <person name="Wrobel A."/>
            <person name="Rasinkangas P."/>
            <person name="Parkhill J."/>
            <person name="Rea M.C."/>
            <person name="O'Sullivan O."/>
            <person name="Ritari J."/>
            <person name="Douillard F.P."/>
            <person name="Paul Ross R."/>
            <person name="Yang R."/>
            <person name="Briner A.E."/>
            <person name="Felis G.E."/>
            <person name="de Vos W.M."/>
            <person name="Barrangou R."/>
            <person name="Klaenhammer T.R."/>
            <person name="Caufield P.W."/>
            <person name="Cui Y."/>
            <person name="Zhang H."/>
            <person name="O'Toole P.W."/>
        </authorList>
    </citation>
    <scope>NUCLEOTIDE SEQUENCE [LARGE SCALE GENOMIC DNA]</scope>
    <source>
        <strain evidence="19 21">DSM 16041</strain>
    </source>
</reference>
<dbReference type="EMBL" id="ACLL01000008">
    <property type="protein sequence ID" value="EEW54552.1"/>
    <property type="molecule type" value="Genomic_DNA"/>
</dbReference>
<dbReference type="Proteomes" id="UP000003675">
    <property type="component" value="Unassembled WGS sequence"/>
</dbReference>
<evidence type="ECO:0000256" key="9">
    <source>
        <dbReference type="ARBA" id="ARBA00022827"/>
    </source>
</evidence>
<dbReference type="Pfam" id="PF00205">
    <property type="entry name" value="TPP_enzyme_M"/>
    <property type="match status" value="1"/>
</dbReference>
<protein>
    <recommendedName>
        <fullName evidence="4 14">Acetolactate synthase</fullName>
        <ecNumber evidence="4 14">2.2.1.6</ecNumber>
    </recommendedName>
</protein>
<dbReference type="InterPro" id="IPR045229">
    <property type="entry name" value="TPP_enz"/>
</dbReference>
<evidence type="ECO:0000313" key="19">
    <source>
        <dbReference type="EMBL" id="KRK57541.1"/>
    </source>
</evidence>
<evidence type="ECO:0000256" key="3">
    <source>
        <dbReference type="ARBA" id="ARBA00007812"/>
    </source>
</evidence>
<reference evidence="18 20" key="1">
    <citation type="submission" date="2009-09" db="EMBL/GenBank/DDBJ databases">
        <authorList>
            <person name="Qin X."/>
            <person name="Bachman B."/>
            <person name="Battles P."/>
            <person name="Bell A."/>
            <person name="Bess C."/>
            <person name="Bickham C."/>
            <person name="Chaboub L."/>
            <person name="Chen D."/>
            <person name="Coyle M."/>
            <person name="Deiros D.R."/>
            <person name="Dinh H."/>
            <person name="Forbes L."/>
            <person name="Fowler G."/>
            <person name="Francisco L."/>
            <person name="Fu Q."/>
            <person name="Gubbala S."/>
            <person name="Hale W."/>
            <person name="Han Y."/>
            <person name="Hemphill L."/>
            <person name="Highlander S.K."/>
            <person name="Hirani K."/>
            <person name="Hogues M."/>
            <person name="Jackson L."/>
            <person name="Jakkamsetti A."/>
            <person name="Javaid M."/>
            <person name="Jiang H."/>
            <person name="Korchina V."/>
            <person name="Kovar C."/>
            <person name="Lara F."/>
            <person name="Lee S."/>
            <person name="Mata R."/>
            <person name="Mathew T."/>
            <person name="Moen C."/>
            <person name="Morales K."/>
            <person name="Munidasa M."/>
            <person name="Nazareth L."/>
            <person name="Ngo R."/>
            <person name="Nguyen L."/>
            <person name="Okwuonu G."/>
            <person name="Ongeri F."/>
            <person name="Patil S."/>
            <person name="Petrosino J."/>
            <person name="Pham C."/>
            <person name="Pham P."/>
            <person name="Pu L.-L."/>
            <person name="Puazo M."/>
            <person name="Raj R."/>
            <person name="Reid J."/>
            <person name="Rouhana J."/>
            <person name="Saada N."/>
            <person name="Shang Y."/>
            <person name="Simmons D."/>
            <person name="Thornton R."/>
            <person name="Warren J."/>
            <person name="Weissenberger G."/>
            <person name="Zhang J."/>
            <person name="Zhang L."/>
            <person name="Zhou C."/>
            <person name="Zhu D."/>
            <person name="Muzny D."/>
            <person name="Worley K."/>
            <person name="Gibbs R."/>
        </authorList>
    </citation>
    <scope>NUCLEOTIDE SEQUENCE [LARGE SCALE GENOMIC DNA]</scope>
    <source>
        <strain evidence="18 20">DSM 16041</strain>
    </source>
</reference>
<dbReference type="GO" id="GO:0000287">
    <property type="term" value="F:magnesium ion binding"/>
    <property type="evidence" value="ECO:0007669"/>
    <property type="project" value="UniProtKB-UniRule"/>
</dbReference>
<dbReference type="Proteomes" id="UP000051883">
    <property type="component" value="Unassembled WGS sequence"/>
</dbReference>
<evidence type="ECO:0000259" key="15">
    <source>
        <dbReference type="Pfam" id="PF00205"/>
    </source>
</evidence>
<dbReference type="UniPathway" id="UPA00047">
    <property type="reaction ID" value="UER00055"/>
</dbReference>
<dbReference type="Gene3D" id="3.40.50.970">
    <property type="match status" value="2"/>
</dbReference>